<feature type="domain" description="CARDB" evidence="2">
    <location>
        <begin position="614"/>
        <end position="716"/>
    </location>
</feature>
<dbReference type="EMBL" id="CP001804">
    <property type="protein sequence ID" value="ACY14482.1"/>
    <property type="molecule type" value="Genomic_DNA"/>
</dbReference>
<dbReference type="Pfam" id="PF07705">
    <property type="entry name" value="CARDB"/>
    <property type="match status" value="8"/>
</dbReference>
<feature type="domain" description="CARDB" evidence="2">
    <location>
        <begin position="153"/>
        <end position="259"/>
    </location>
</feature>
<dbReference type="AlphaFoldDB" id="D0LZ12"/>
<evidence type="ECO:0000313" key="3">
    <source>
        <dbReference type="EMBL" id="ACY14482.1"/>
    </source>
</evidence>
<feature type="domain" description="CARDB" evidence="2">
    <location>
        <begin position="497"/>
        <end position="603"/>
    </location>
</feature>
<dbReference type="InterPro" id="IPR011635">
    <property type="entry name" value="CARDB"/>
</dbReference>
<evidence type="ECO:0000313" key="4">
    <source>
        <dbReference type="Proteomes" id="UP000001880"/>
    </source>
</evidence>
<protein>
    <submittedName>
        <fullName evidence="3">APHP domain protein</fullName>
    </submittedName>
</protein>
<feature type="domain" description="CARDB" evidence="2">
    <location>
        <begin position="38"/>
        <end position="128"/>
    </location>
</feature>
<dbReference type="Gene3D" id="2.60.40.10">
    <property type="entry name" value="Immunoglobulins"/>
    <property type="match status" value="9"/>
</dbReference>
<feature type="domain" description="CARDB" evidence="2">
    <location>
        <begin position="845"/>
        <end position="950"/>
    </location>
</feature>
<dbReference type="STRING" id="502025.Hoch_1936"/>
<feature type="domain" description="CARDB" evidence="2">
    <location>
        <begin position="388"/>
        <end position="487"/>
    </location>
</feature>
<sequence>MAAASLGIAAATSLSGCAADDAPSERDGVLQRASVGFDLAVTAVEGPASVLPGGEVEVRVEVCNQGTEYAGGENVSVYLSEDAVIEASDHLLGGEPLASLVPGACTALNARGPEPGLASSYTVGAIVESMYSSDVVPANNTLVGGTLVVGHEADLVVKSVTGPASVEPGMGFEIAVLVCNQGQSPANAEVEAVLSSDGIIDAGDTVVGYGFAMNLLEPGTCDTVLVPAVASEPDGVYTLGARVDFNQFEPELDENNNTAAGSSLSIGYGPDLIVKSVSGPNSAMSGGSIALSAEVCNQGTDFASFTDVEFFLSSDASIDNTDYPAGSAPVSELTPGSCTTVVADGYVGVPQDGVYMVGAIVDGYDGVFELRDDNNATAGARVGVGYEPDLVIASIEVPASAISGMDIDVSVEVCNWGQSEAWGVDVEVVLSGGGGAAEPLYYPLEPDDCHTLSISVPGAPDGVHTLTATVDISNSVSEIFEDNNTATSDLVAVGYEPDLVVSVDAPATAPLSGEALVEVEVCNRGQAPVHGVDIELYGSTDATITRSDMLAGFAHVSSLVPGRCTKRVADASFYAQPGGTLFAGAIVDPNESVPELREDNNASAGDAIAFGDEADLIVSAIDAPATASSGASLTAEVTVCNQGYSPAPAEVEVWTRGPYGDMFFGSSAGASPYLEPGDCERVFVSGSAPYDDGVHEFVATVDYHNYEPEILENNNTTIGGRFGVGYDADLFVAEVSAPLAGLPGDEFGVSARICNQGQMPSSPSYASFVLSQDGQADPGDFLAGDVFVDMLEPGACVDVNAQLFDPGFGDRFEVFVVADWQEMVPEIFEDNNATSGGVRVLGYLPELVIEAVSGPDSVMPGDTFEVTVRVCNIGTYGSYGTDVELYSSSPSPAGPGGPVGMAQVAPLPAGVCQNLRVEVWVDTYAEGAMTILAELDPYDTVTELIEDNNSGESAPIGVGYDADFTIASVWTPSTLMAGERFTAEVEVCNVGQSGASSDVKLWFSPSSSPSNYDTRVPTAWLEPDMCQVLRVVLDAPYEPGQQVTLVAEVGPDNWQPELRRDNNLGESEPFTVSY</sequence>
<dbReference type="Proteomes" id="UP000001880">
    <property type="component" value="Chromosome"/>
</dbReference>
<evidence type="ECO:0000259" key="2">
    <source>
        <dbReference type="Pfam" id="PF07705"/>
    </source>
</evidence>
<gene>
    <name evidence="3" type="ordered locus">Hoch_1936</name>
</gene>
<organism evidence="3 4">
    <name type="scientific">Haliangium ochraceum (strain DSM 14365 / JCM 11303 / SMP-2)</name>
    <dbReference type="NCBI Taxonomy" id="502025"/>
    <lineage>
        <taxon>Bacteria</taxon>
        <taxon>Pseudomonadati</taxon>
        <taxon>Myxococcota</taxon>
        <taxon>Polyangia</taxon>
        <taxon>Haliangiales</taxon>
        <taxon>Kofleriaceae</taxon>
        <taxon>Haliangium</taxon>
    </lineage>
</organism>
<reference evidence="3 4" key="1">
    <citation type="journal article" date="2010" name="Stand. Genomic Sci.">
        <title>Complete genome sequence of Haliangium ochraceum type strain (SMP-2).</title>
        <authorList>
            <consortium name="US DOE Joint Genome Institute (JGI-PGF)"/>
            <person name="Ivanova N."/>
            <person name="Daum C."/>
            <person name="Lang E."/>
            <person name="Abt B."/>
            <person name="Kopitz M."/>
            <person name="Saunders E."/>
            <person name="Lapidus A."/>
            <person name="Lucas S."/>
            <person name="Glavina Del Rio T."/>
            <person name="Nolan M."/>
            <person name="Tice H."/>
            <person name="Copeland A."/>
            <person name="Cheng J.F."/>
            <person name="Chen F."/>
            <person name="Bruce D."/>
            <person name="Goodwin L."/>
            <person name="Pitluck S."/>
            <person name="Mavromatis K."/>
            <person name="Pati A."/>
            <person name="Mikhailova N."/>
            <person name="Chen A."/>
            <person name="Palaniappan K."/>
            <person name="Land M."/>
            <person name="Hauser L."/>
            <person name="Chang Y.J."/>
            <person name="Jeffries C.D."/>
            <person name="Detter J.C."/>
            <person name="Brettin T."/>
            <person name="Rohde M."/>
            <person name="Goker M."/>
            <person name="Bristow J."/>
            <person name="Markowitz V."/>
            <person name="Eisen J.A."/>
            <person name="Hugenholtz P."/>
            <person name="Kyrpides N.C."/>
            <person name="Klenk H.P."/>
        </authorList>
    </citation>
    <scope>NUCLEOTIDE SEQUENCE [LARGE SCALE GENOMIC DNA]</scope>
    <source>
        <strain evidence="4">DSM 14365 / CIP 107738 / JCM 11303 / AJ 13395 / SMP-2</strain>
    </source>
</reference>
<dbReference type="PANTHER" id="PTHR35902">
    <property type="entry name" value="S-LAYER DOMAIN-LIKE PROTEIN-RELATED"/>
    <property type="match status" value="1"/>
</dbReference>
<evidence type="ECO:0000256" key="1">
    <source>
        <dbReference type="SAM" id="MobiDB-lite"/>
    </source>
</evidence>
<dbReference type="KEGG" id="hoh:Hoch_1936"/>
<dbReference type="eggNOG" id="COG1572">
    <property type="taxonomic scope" value="Bacteria"/>
</dbReference>
<feature type="domain" description="CARDB" evidence="2">
    <location>
        <begin position="270"/>
        <end position="377"/>
    </location>
</feature>
<feature type="domain" description="CARDB" evidence="2">
    <location>
        <begin position="728"/>
        <end position="835"/>
    </location>
</feature>
<proteinExistence type="predicted"/>
<feature type="region of interest" description="Disordered" evidence="1">
    <location>
        <begin position="1054"/>
        <end position="1074"/>
    </location>
</feature>
<dbReference type="InterPro" id="IPR013783">
    <property type="entry name" value="Ig-like_fold"/>
</dbReference>
<dbReference type="HOGENOM" id="CLU_267451_0_0_7"/>
<name>D0LZ12_HALO1</name>
<keyword evidence="4" id="KW-1185">Reference proteome</keyword>
<accession>D0LZ12</accession>